<dbReference type="Proteomes" id="UP000187465">
    <property type="component" value="Unassembled WGS sequence"/>
</dbReference>
<dbReference type="GeneID" id="31570425"/>
<organism evidence="1 2">
    <name type="scientific">Paenibacillus odorifer</name>
    <dbReference type="NCBI Taxonomy" id="189426"/>
    <lineage>
        <taxon>Bacteria</taxon>
        <taxon>Bacillati</taxon>
        <taxon>Bacillota</taxon>
        <taxon>Bacilli</taxon>
        <taxon>Bacillales</taxon>
        <taxon>Paenibacillaceae</taxon>
        <taxon>Paenibacillus</taxon>
    </lineage>
</organism>
<dbReference type="RefSeq" id="WP_036678880.1">
    <property type="nucleotide sequence ID" value="NZ_CP009428.1"/>
</dbReference>
<evidence type="ECO:0000313" key="2">
    <source>
        <dbReference type="Proteomes" id="UP000187465"/>
    </source>
</evidence>
<dbReference type="KEGG" id="pod:PODO_09345"/>
<evidence type="ECO:0000313" key="1">
    <source>
        <dbReference type="EMBL" id="OMD27402.1"/>
    </source>
</evidence>
<comment type="caution">
    <text evidence="1">The sequence shown here is derived from an EMBL/GenBank/DDBJ whole genome shotgun (WGS) entry which is preliminary data.</text>
</comment>
<sequence length="106" mass="11871">MVLFIKYLLFILLVIFVIGAAVFSISSRRALNPQDKGLKRSVMNVMLGAMLVTLSLISMFLFRGSTVNIIVEAAFLLIGAFNIFSGLRSYSFYSRSRSQEQHQSKA</sequence>
<dbReference type="EMBL" id="MKQP01000036">
    <property type="protein sequence ID" value="OMD27402.1"/>
    <property type="molecule type" value="Genomic_DNA"/>
</dbReference>
<proteinExistence type="predicted"/>
<protein>
    <submittedName>
        <fullName evidence="1">Uncharacterized protein</fullName>
    </submittedName>
</protein>
<reference evidence="1 2" key="1">
    <citation type="submission" date="2016-10" db="EMBL/GenBank/DDBJ databases">
        <title>Paenibacillus species isolates.</title>
        <authorList>
            <person name="Beno S.M."/>
        </authorList>
    </citation>
    <scope>NUCLEOTIDE SEQUENCE [LARGE SCALE GENOMIC DNA]</scope>
    <source>
        <strain evidence="1 2">FSL H7-0604</strain>
    </source>
</reference>
<gene>
    <name evidence="1" type="ORF">BJP51_24715</name>
</gene>
<dbReference type="AlphaFoldDB" id="A0A1R0X2K4"/>
<dbReference type="InterPro" id="IPR025618">
    <property type="entry name" value="YtpI"/>
</dbReference>
<dbReference type="Pfam" id="PF14007">
    <property type="entry name" value="YtpI"/>
    <property type="match status" value="1"/>
</dbReference>
<name>A0A1R0X2K4_9BACL</name>
<accession>A0A1R0X2K4</accession>